<dbReference type="Gene3D" id="3.40.190.10">
    <property type="entry name" value="Periplasmic binding protein-like II"/>
    <property type="match status" value="1"/>
</dbReference>
<dbReference type="AlphaFoldDB" id="A0ABD2MST6"/>
<evidence type="ECO:0000313" key="3">
    <source>
        <dbReference type="Proteomes" id="UP001516400"/>
    </source>
</evidence>
<keyword evidence="1" id="KW-0812">Transmembrane</keyword>
<name>A0ABD2MST6_9CUCU</name>
<feature type="transmembrane region" description="Helical" evidence="1">
    <location>
        <begin position="138"/>
        <end position="162"/>
    </location>
</feature>
<dbReference type="Proteomes" id="UP001516400">
    <property type="component" value="Unassembled WGS sequence"/>
</dbReference>
<dbReference type="EMBL" id="JABFTP020000021">
    <property type="protein sequence ID" value="KAL3269443.1"/>
    <property type="molecule type" value="Genomic_DNA"/>
</dbReference>
<comment type="caution">
    <text evidence="2">The sequence shown here is derived from an EMBL/GenBank/DDBJ whole genome shotgun (WGS) entry which is preliminary data.</text>
</comment>
<gene>
    <name evidence="2" type="ORF">HHI36_008513</name>
</gene>
<sequence length="184" mass="21721">MNHSTFVHNATDPMKKEIYRRKLEPKGDKFIMTLNEGVEKMRTEFFAFHTEQTSAYKVVADTFQESEKCKLQEIQFVNLVEPWIIATKNHTYKELLKISLSHLREAGFYNAERKRIFKEKPKCTSKTSSFVSAGIIDIYAAFLFFAVGLLISFGLFLTELLIKKYSQRRLKKNWNKFIIKKFER</sequence>
<evidence type="ECO:0000313" key="2">
    <source>
        <dbReference type="EMBL" id="KAL3269443.1"/>
    </source>
</evidence>
<proteinExistence type="predicted"/>
<dbReference type="SUPFAM" id="SSF53850">
    <property type="entry name" value="Periplasmic binding protein-like II"/>
    <property type="match status" value="1"/>
</dbReference>
<keyword evidence="1" id="KW-1133">Transmembrane helix</keyword>
<keyword evidence="1" id="KW-0472">Membrane</keyword>
<accession>A0ABD2MST6</accession>
<reference evidence="2 3" key="1">
    <citation type="journal article" date="2021" name="BMC Biol.">
        <title>Horizontally acquired antibacterial genes associated with adaptive radiation of ladybird beetles.</title>
        <authorList>
            <person name="Li H.S."/>
            <person name="Tang X.F."/>
            <person name="Huang Y.H."/>
            <person name="Xu Z.Y."/>
            <person name="Chen M.L."/>
            <person name="Du X.Y."/>
            <person name="Qiu B.Y."/>
            <person name="Chen P.T."/>
            <person name="Zhang W."/>
            <person name="Slipinski A."/>
            <person name="Escalona H.E."/>
            <person name="Waterhouse R.M."/>
            <person name="Zwick A."/>
            <person name="Pang H."/>
        </authorList>
    </citation>
    <scope>NUCLEOTIDE SEQUENCE [LARGE SCALE GENOMIC DNA]</scope>
    <source>
        <strain evidence="2">SYSU2018</strain>
    </source>
</reference>
<evidence type="ECO:0000256" key="1">
    <source>
        <dbReference type="SAM" id="Phobius"/>
    </source>
</evidence>
<protein>
    <submittedName>
        <fullName evidence="2">Uncharacterized protein</fullName>
    </submittedName>
</protein>
<keyword evidence="3" id="KW-1185">Reference proteome</keyword>
<organism evidence="2 3">
    <name type="scientific">Cryptolaemus montrouzieri</name>
    <dbReference type="NCBI Taxonomy" id="559131"/>
    <lineage>
        <taxon>Eukaryota</taxon>
        <taxon>Metazoa</taxon>
        <taxon>Ecdysozoa</taxon>
        <taxon>Arthropoda</taxon>
        <taxon>Hexapoda</taxon>
        <taxon>Insecta</taxon>
        <taxon>Pterygota</taxon>
        <taxon>Neoptera</taxon>
        <taxon>Endopterygota</taxon>
        <taxon>Coleoptera</taxon>
        <taxon>Polyphaga</taxon>
        <taxon>Cucujiformia</taxon>
        <taxon>Coccinelloidea</taxon>
        <taxon>Coccinellidae</taxon>
        <taxon>Scymninae</taxon>
        <taxon>Scymnini</taxon>
        <taxon>Cryptolaemus</taxon>
    </lineage>
</organism>